<keyword evidence="2" id="KW-1185">Reference proteome</keyword>
<dbReference type="HOGENOM" id="CLU_1309613_0_0_0"/>
<dbReference type="EMBL" id="CP001275">
    <property type="protein sequence ID" value="ACM05762.1"/>
    <property type="molecule type" value="Genomic_DNA"/>
</dbReference>
<evidence type="ECO:0008006" key="3">
    <source>
        <dbReference type="Google" id="ProtNLM"/>
    </source>
</evidence>
<evidence type="ECO:0000313" key="2">
    <source>
        <dbReference type="Proteomes" id="UP000000447"/>
    </source>
</evidence>
<dbReference type="eggNOG" id="ENOG50319W4">
    <property type="taxonomic scope" value="Bacteria"/>
</dbReference>
<protein>
    <recommendedName>
        <fullName evidence="3">Metal-dependent hydrolase</fullName>
    </recommendedName>
</protein>
<reference evidence="1 2" key="1">
    <citation type="journal article" date="2009" name="PLoS ONE">
        <title>Complete genome sequence of the aerobic CO-oxidizing thermophile Thermomicrobium roseum.</title>
        <authorList>
            <person name="Wu D."/>
            <person name="Raymond J."/>
            <person name="Wu M."/>
            <person name="Chatterji S."/>
            <person name="Ren Q."/>
            <person name="Graham J.E."/>
            <person name="Bryant D.A."/>
            <person name="Robb F."/>
            <person name="Colman A."/>
            <person name="Tallon L.J."/>
            <person name="Badger J.H."/>
            <person name="Madupu R."/>
            <person name="Ward N.L."/>
            <person name="Eisen J.A."/>
        </authorList>
    </citation>
    <scope>NUCLEOTIDE SEQUENCE [LARGE SCALE GENOMIC DNA]</scope>
    <source>
        <strain evidence="2">ATCC 27502 / DSM 5159 / P-2</strain>
    </source>
</reference>
<gene>
    <name evidence="1" type="ordered locus">trd_1797</name>
</gene>
<dbReference type="AlphaFoldDB" id="B9L186"/>
<dbReference type="InterPro" id="IPR007404">
    <property type="entry name" value="YdjM-like"/>
</dbReference>
<dbReference type="KEGG" id="tro:trd_1797"/>
<accession>B9L186</accession>
<name>B9L186_THERP</name>
<organism evidence="1 2">
    <name type="scientific">Thermomicrobium roseum (strain ATCC 27502 / DSM 5159 / P-2)</name>
    <dbReference type="NCBI Taxonomy" id="309801"/>
    <lineage>
        <taxon>Bacteria</taxon>
        <taxon>Pseudomonadati</taxon>
        <taxon>Thermomicrobiota</taxon>
        <taxon>Thermomicrobia</taxon>
        <taxon>Thermomicrobiales</taxon>
        <taxon>Thermomicrobiaceae</taxon>
        <taxon>Thermomicrobium</taxon>
    </lineage>
</organism>
<evidence type="ECO:0000313" key="1">
    <source>
        <dbReference type="EMBL" id="ACM05762.1"/>
    </source>
</evidence>
<dbReference type="Pfam" id="PF04307">
    <property type="entry name" value="YdjM"/>
    <property type="match status" value="1"/>
</dbReference>
<dbReference type="Proteomes" id="UP000000447">
    <property type="component" value="Chromosome"/>
</dbReference>
<proteinExistence type="predicted"/>
<dbReference type="STRING" id="309801.trd_1797"/>
<sequence length="210" mass="21998">MIACGVPLFTLLGQTDLPVRSIEYARAGKDGGRSMRRWLATLLTWGIALIAHRAWSAAPPGSWRRGVSDAASHAASGLATVLPITGQLPAPGRLLAGALVGSLILDLDHVAAARSLRLSACMTMPSRPATHSAAVACLLALVTMRRDRALGLGLGLGLGAHLVRDLATGGAPLLTPKRSVSVPEEWMIPLLAGISALGWWGARRSRSIER</sequence>